<feature type="compositionally biased region" description="Low complexity" evidence="1">
    <location>
        <begin position="111"/>
        <end position="127"/>
    </location>
</feature>
<feature type="region of interest" description="Disordered" evidence="1">
    <location>
        <begin position="75"/>
        <end position="150"/>
    </location>
</feature>
<dbReference type="RefSeq" id="WP_159105677.1">
    <property type="nucleotide sequence ID" value="NZ_BEVZ01000005.1"/>
</dbReference>
<evidence type="ECO:0000256" key="1">
    <source>
        <dbReference type="SAM" id="MobiDB-lite"/>
    </source>
</evidence>
<proteinExistence type="predicted"/>
<evidence type="ECO:0008006" key="4">
    <source>
        <dbReference type="Google" id="ProtNLM"/>
    </source>
</evidence>
<dbReference type="Proteomes" id="UP001550850">
    <property type="component" value="Unassembled WGS sequence"/>
</dbReference>
<feature type="compositionally biased region" description="Basic residues" evidence="1">
    <location>
        <begin position="12"/>
        <end position="21"/>
    </location>
</feature>
<sequence length="150" mass="15148">MHQPARPEPSRHRPAPHRGRRAPAFPLLTALLLALLAVLAPGDPRALPFPHPHAFPQSAPAGVAAAGPVAAHGTVPHAGDPCAAGCLTPTAVRPQLPVDHPPHPGQPAVPPTGTAPAPPALARAGVRPADRLPAPAEALPHRGRSPPSGV</sequence>
<feature type="region of interest" description="Disordered" evidence="1">
    <location>
        <begin position="1"/>
        <end position="21"/>
    </location>
</feature>
<evidence type="ECO:0000313" key="3">
    <source>
        <dbReference type="Proteomes" id="UP001550850"/>
    </source>
</evidence>
<comment type="caution">
    <text evidence="2">The sequence shown here is derived from an EMBL/GenBank/DDBJ whole genome shotgun (WGS) entry which is preliminary data.</text>
</comment>
<protein>
    <recommendedName>
        <fullName evidence="4">Secreted protein</fullName>
    </recommendedName>
</protein>
<accession>A0ABV2YDM1</accession>
<organism evidence="2 3">
    <name type="scientific">Streptomyces fragilis</name>
    <dbReference type="NCBI Taxonomy" id="67301"/>
    <lineage>
        <taxon>Bacteria</taxon>
        <taxon>Bacillati</taxon>
        <taxon>Actinomycetota</taxon>
        <taxon>Actinomycetes</taxon>
        <taxon>Kitasatosporales</taxon>
        <taxon>Streptomycetaceae</taxon>
        <taxon>Streptomyces</taxon>
    </lineage>
</organism>
<gene>
    <name evidence="2" type="ORF">AB0E65_06275</name>
</gene>
<evidence type="ECO:0000313" key="2">
    <source>
        <dbReference type="EMBL" id="MEU3553820.1"/>
    </source>
</evidence>
<dbReference type="EMBL" id="JBEZUR010000006">
    <property type="protein sequence ID" value="MEU3553820.1"/>
    <property type="molecule type" value="Genomic_DNA"/>
</dbReference>
<name>A0ABV2YDM1_9ACTN</name>
<reference evidence="2 3" key="1">
    <citation type="submission" date="2024-06" db="EMBL/GenBank/DDBJ databases">
        <title>The Natural Products Discovery Center: Release of the First 8490 Sequenced Strains for Exploring Actinobacteria Biosynthetic Diversity.</title>
        <authorList>
            <person name="Kalkreuter E."/>
            <person name="Kautsar S.A."/>
            <person name="Yang D."/>
            <person name="Bader C.D."/>
            <person name="Teijaro C.N."/>
            <person name="Fluegel L."/>
            <person name="Davis C.M."/>
            <person name="Simpson J.R."/>
            <person name="Lauterbach L."/>
            <person name="Steele A.D."/>
            <person name="Gui C."/>
            <person name="Meng S."/>
            <person name="Li G."/>
            <person name="Viehrig K."/>
            <person name="Ye F."/>
            <person name="Su P."/>
            <person name="Kiefer A.F."/>
            <person name="Nichols A."/>
            <person name="Cepeda A.J."/>
            <person name="Yan W."/>
            <person name="Fan B."/>
            <person name="Jiang Y."/>
            <person name="Adhikari A."/>
            <person name="Zheng C.-J."/>
            <person name="Schuster L."/>
            <person name="Cowan T.M."/>
            <person name="Smanski M.J."/>
            <person name="Chevrette M.G."/>
            <person name="De Carvalho L.P.S."/>
            <person name="Shen B."/>
        </authorList>
    </citation>
    <scope>NUCLEOTIDE SEQUENCE [LARGE SCALE GENOMIC DNA]</scope>
    <source>
        <strain evidence="2 3">NPDC038104</strain>
    </source>
</reference>
<keyword evidence="3" id="KW-1185">Reference proteome</keyword>